<evidence type="ECO:0000256" key="7">
    <source>
        <dbReference type="ARBA" id="ARBA00022993"/>
    </source>
</evidence>
<evidence type="ECO:0000256" key="6">
    <source>
        <dbReference type="ARBA" id="ARBA00022840"/>
    </source>
</evidence>
<dbReference type="PATRIC" id="fig|1423812.3.peg.1408"/>
<evidence type="ECO:0000256" key="8">
    <source>
        <dbReference type="HAMAP-Rule" id="MF_00376"/>
    </source>
</evidence>
<dbReference type="Gene3D" id="3.40.50.300">
    <property type="entry name" value="P-loop containing nucleotide triphosphate hydrolases"/>
    <property type="match status" value="1"/>
</dbReference>
<dbReference type="FunFam" id="3.40.50.300:FF:000991">
    <property type="entry name" value="Dephospho-CoA kinase"/>
    <property type="match status" value="1"/>
</dbReference>
<accession>A0A0R1Q2G6</accession>
<evidence type="ECO:0000256" key="4">
    <source>
        <dbReference type="ARBA" id="ARBA00022741"/>
    </source>
</evidence>
<proteinExistence type="inferred from homology"/>
<comment type="caution">
    <text evidence="10">The sequence shown here is derived from an EMBL/GenBank/DDBJ whole genome shotgun (WGS) entry which is preliminary data.</text>
</comment>
<keyword evidence="7 8" id="KW-0173">Coenzyme A biosynthesis</keyword>
<evidence type="ECO:0000256" key="9">
    <source>
        <dbReference type="NCBIfam" id="TIGR00152"/>
    </source>
</evidence>
<protein>
    <recommendedName>
        <fullName evidence="8 9">Dephospho-CoA kinase</fullName>
        <ecNumber evidence="8 9">2.7.1.24</ecNumber>
    </recommendedName>
    <alternativeName>
        <fullName evidence="8">Dephosphocoenzyme A kinase</fullName>
    </alternativeName>
</protein>
<dbReference type="SUPFAM" id="SSF52540">
    <property type="entry name" value="P-loop containing nucleoside triphosphate hydrolases"/>
    <property type="match status" value="1"/>
</dbReference>
<organism evidence="10 11">
    <name type="scientific">Liquorilactobacillus uvarum DSM 19971</name>
    <dbReference type="NCBI Taxonomy" id="1423812"/>
    <lineage>
        <taxon>Bacteria</taxon>
        <taxon>Bacillati</taxon>
        <taxon>Bacillota</taxon>
        <taxon>Bacilli</taxon>
        <taxon>Lactobacillales</taxon>
        <taxon>Lactobacillaceae</taxon>
        <taxon>Liquorilactobacillus</taxon>
    </lineage>
</organism>
<evidence type="ECO:0000313" key="10">
    <source>
        <dbReference type="EMBL" id="KRL38606.1"/>
    </source>
</evidence>
<keyword evidence="5 8" id="KW-0418">Kinase</keyword>
<dbReference type="Pfam" id="PF01121">
    <property type="entry name" value="CoaE"/>
    <property type="match status" value="1"/>
</dbReference>
<dbReference type="HAMAP" id="MF_00376">
    <property type="entry name" value="Dephospho_CoA_kinase"/>
    <property type="match status" value="1"/>
</dbReference>
<feature type="binding site" evidence="8">
    <location>
        <begin position="11"/>
        <end position="16"/>
    </location>
    <ligand>
        <name>ATP</name>
        <dbReference type="ChEBI" id="CHEBI:30616"/>
    </ligand>
</feature>
<dbReference type="InterPro" id="IPR027417">
    <property type="entry name" value="P-loop_NTPase"/>
</dbReference>
<dbReference type="InterPro" id="IPR001977">
    <property type="entry name" value="Depp_CoAkinase"/>
</dbReference>
<dbReference type="PROSITE" id="PS51219">
    <property type="entry name" value="DPCK"/>
    <property type="match status" value="1"/>
</dbReference>
<gene>
    <name evidence="8" type="primary">coaE</name>
    <name evidence="10" type="ORF">FD20_GL001322</name>
</gene>
<dbReference type="UniPathway" id="UPA00241">
    <property type="reaction ID" value="UER00356"/>
</dbReference>
<dbReference type="EMBL" id="AZEG01000003">
    <property type="protein sequence ID" value="KRL38606.1"/>
    <property type="molecule type" value="Genomic_DNA"/>
</dbReference>
<evidence type="ECO:0000313" key="11">
    <source>
        <dbReference type="Proteomes" id="UP000051155"/>
    </source>
</evidence>
<reference evidence="10 11" key="1">
    <citation type="journal article" date="2015" name="Genome Announc.">
        <title>Expanding the biotechnology potential of lactobacilli through comparative genomics of 213 strains and associated genera.</title>
        <authorList>
            <person name="Sun Z."/>
            <person name="Harris H.M."/>
            <person name="McCann A."/>
            <person name="Guo C."/>
            <person name="Argimon S."/>
            <person name="Zhang W."/>
            <person name="Yang X."/>
            <person name="Jeffery I.B."/>
            <person name="Cooney J.C."/>
            <person name="Kagawa T.F."/>
            <person name="Liu W."/>
            <person name="Song Y."/>
            <person name="Salvetti E."/>
            <person name="Wrobel A."/>
            <person name="Rasinkangas P."/>
            <person name="Parkhill J."/>
            <person name="Rea M.C."/>
            <person name="O'Sullivan O."/>
            <person name="Ritari J."/>
            <person name="Douillard F.P."/>
            <person name="Paul Ross R."/>
            <person name="Yang R."/>
            <person name="Briner A.E."/>
            <person name="Felis G.E."/>
            <person name="de Vos W.M."/>
            <person name="Barrangou R."/>
            <person name="Klaenhammer T.R."/>
            <person name="Caufield P.W."/>
            <person name="Cui Y."/>
            <person name="Zhang H."/>
            <person name="O'Toole P.W."/>
        </authorList>
    </citation>
    <scope>NUCLEOTIDE SEQUENCE [LARGE SCALE GENOMIC DNA]</scope>
    <source>
        <strain evidence="10 11">DSM 19971</strain>
    </source>
</reference>
<dbReference type="GO" id="GO:0005737">
    <property type="term" value="C:cytoplasm"/>
    <property type="evidence" value="ECO:0007669"/>
    <property type="project" value="UniProtKB-SubCell"/>
</dbReference>
<dbReference type="CDD" id="cd02022">
    <property type="entry name" value="DPCK"/>
    <property type="match status" value="1"/>
</dbReference>
<evidence type="ECO:0000256" key="3">
    <source>
        <dbReference type="ARBA" id="ARBA00022679"/>
    </source>
</evidence>
<dbReference type="PANTHER" id="PTHR10695">
    <property type="entry name" value="DEPHOSPHO-COA KINASE-RELATED"/>
    <property type="match status" value="1"/>
</dbReference>
<dbReference type="GO" id="GO:0005524">
    <property type="term" value="F:ATP binding"/>
    <property type="evidence" value="ECO:0007669"/>
    <property type="project" value="UniProtKB-UniRule"/>
</dbReference>
<dbReference type="PANTHER" id="PTHR10695:SF46">
    <property type="entry name" value="BIFUNCTIONAL COENZYME A SYNTHASE-RELATED"/>
    <property type="match status" value="1"/>
</dbReference>
<dbReference type="GO" id="GO:0004140">
    <property type="term" value="F:dephospho-CoA kinase activity"/>
    <property type="evidence" value="ECO:0007669"/>
    <property type="project" value="UniProtKB-UniRule"/>
</dbReference>
<comment type="similarity">
    <text evidence="1 8">Belongs to the CoaE family.</text>
</comment>
<comment type="function">
    <text evidence="8">Catalyzes the phosphorylation of the 3'-hydroxyl group of dephosphocoenzyme A to form coenzyme A.</text>
</comment>
<evidence type="ECO:0000256" key="5">
    <source>
        <dbReference type="ARBA" id="ARBA00022777"/>
    </source>
</evidence>
<comment type="catalytic activity">
    <reaction evidence="8">
        <text>3'-dephospho-CoA + ATP = ADP + CoA + H(+)</text>
        <dbReference type="Rhea" id="RHEA:18245"/>
        <dbReference type="ChEBI" id="CHEBI:15378"/>
        <dbReference type="ChEBI" id="CHEBI:30616"/>
        <dbReference type="ChEBI" id="CHEBI:57287"/>
        <dbReference type="ChEBI" id="CHEBI:57328"/>
        <dbReference type="ChEBI" id="CHEBI:456216"/>
        <dbReference type="EC" id="2.7.1.24"/>
    </reaction>
</comment>
<dbReference type="NCBIfam" id="TIGR00152">
    <property type="entry name" value="dephospho-CoA kinase"/>
    <property type="match status" value="1"/>
</dbReference>
<sequence length="198" mass="22642">MYILGLTGGIASGKSTVSAFLKKKGAFVIDGDIIARQVVEPGKIGLRKLKEAFGTKIIKKDGTLNRARLGKIVFADKKQLKRLNEITGPLIRQRVEEQIEEARQLKIRLLVLEIPLLFEGHYEKYCDSVMTVSIPHEVQLERLMKRNNLKKGEAQKRIKTQMSQDERNRRADIVIDNSKQVEETLTQVIEWLIMNKFA</sequence>
<dbReference type="EC" id="2.7.1.24" evidence="8 9"/>
<keyword evidence="6 8" id="KW-0067">ATP-binding</keyword>
<comment type="subcellular location">
    <subcellularLocation>
        <location evidence="8">Cytoplasm</location>
    </subcellularLocation>
</comment>
<dbReference type="AlphaFoldDB" id="A0A0R1Q2G6"/>
<evidence type="ECO:0000256" key="1">
    <source>
        <dbReference type="ARBA" id="ARBA00009018"/>
    </source>
</evidence>
<dbReference type="Proteomes" id="UP000051155">
    <property type="component" value="Unassembled WGS sequence"/>
</dbReference>
<comment type="pathway">
    <text evidence="8">Cofactor biosynthesis; coenzyme A biosynthesis; CoA from (R)-pantothenate: step 5/5.</text>
</comment>
<dbReference type="STRING" id="1423812.FD20_GL001322"/>
<keyword evidence="2 8" id="KW-0963">Cytoplasm</keyword>
<keyword evidence="4 8" id="KW-0547">Nucleotide-binding</keyword>
<name>A0A0R1Q2G6_9LACO</name>
<keyword evidence="11" id="KW-1185">Reference proteome</keyword>
<dbReference type="GO" id="GO:0015937">
    <property type="term" value="P:coenzyme A biosynthetic process"/>
    <property type="evidence" value="ECO:0007669"/>
    <property type="project" value="UniProtKB-UniRule"/>
</dbReference>
<evidence type="ECO:0000256" key="2">
    <source>
        <dbReference type="ARBA" id="ARBA00022490"/>
    </source>
</evidence>
<keyword evidence="3 8" id="KW-0808">Transferase</keyword>